<comment type="caution">
    <text evidence="2">The sequence shown here is derived from an EMBL/GenBank/DDBJ whole genome shotgun (WGS) entry which is preliminary data.</text>
</comment>
<reference evidence="2" key="1">
    <citation type="journal article" date="2023" name="G3 (Bethesda)">
        <title>A reference genome for the long-term kleptoplast-retaining sea slug Elysia crispata morphotype clarki.</title>
        <authorList>
            <person name="Eastman K.E."/>
            <person name="Pendleton A.L."/>
            <person name="Shaikh M.A."/>
            <person name="Suttiyut T."/>
            <person name="Ogas R."/>
            <person name="Tomko P."/>
            <person name="Gavelis G."/>
            <person name="Widhalm J.R."/>
            <person name="Wisecaver J.H."/>
        </authorList>
    </citation>
    <scope>NUCLEOTIDE SEQUENCE</scope>
    <source>
        <strain evidence="2">ECLA1</strain>
    </source>
</reference>
<dbReference type="EMBL" id="JAWDGP010007260">
    <property type="protein sequence ID" value="KAK3727063.1"/>
    <property type="molecule type" value="Genomic_DNA"/>
</dbReference>
<dbReference type="PANTHER" id="PTHR46599">
    <property type="entry name" value="PIGGYBAC TRANSPOSABLE ELEMENT-DERIVED PROTEIN 4"/>
    <property type="match status" value="1"/>
</dbReference>
<evidence type="ECO:0000259" key="1">
    <source>
        <dbReference type="Pfam" id="PF13843"/>
    </source>
</evidence>
<dbReference type="PANTHER" id="PTHR46599:SF3">
    <property type="entry name" value="PIGGYBAC TRANSPOSABLE ELEMENT-DERIVED PROTEIN 4"/>
    <property type="match status" value="1"/>
</dbReference>
<feature type="domain" description="PiggyBac transposable element-derived protein" evidence="1">
    <location>
        <begin position="1"/>
        <end position="136"/>
    </location>
</feature>
<dbReference type="AlphaFoldDB" id="A0AAE1CPY2"/>
<sequence>MDLLAPYRQTNIRVSMDNFYTGVPLLRRLHSEGICAVGTIRTNRKHLPKELLPKIAPLAKHNYKVAQAGELTFSVWMDTKAVCVLSTHHCSGQTGTVTRRSGHVEQQRVVVPATLADYQQNMKGVDLCDQLLGYYMPGHS</sequence>
<proteinExistence type="predicted"/>
<accession>A0AAE1CPY2</accession>
<evidence type="ECO:0000313" key="2">
    <source>
        <dbReference type="EMBL" id="KAK3727063.1"/>
    </source>
</evidence>
<dbReference type="Pfam" id="PF13843">
    <property type="entry name" value="DDE_Tnp_1_7"/>
    <property type="match status" value="1"/>
</dbReference>
<name>A0AAE1CPY2_9GAST</name>
<protein>
    <recommendedName>
        <fullName evidence="1">PiggyBac transposable element-derived protein domain-containing protein</fullName>
    </recommendedName>
</protein>
<gene>
    <name evidence="2" type="ORF">RRG08_064528</name>
</gene>
<evidence type="ECO:0000313" key="3">
    <source>
        <dbReference type="Proteomes" id="UP001283361"/>
    </source>
</evidence>
<dbReference type="Proteomes" id="UP001283361">
    <property type="component" value="Unassembled WGS sequence"/>
</dbReference>
<organism evidence="2 3">
    <name type="scientific">Elysia crispata</name>
    <name type="common">lettuce slug</name>
    <dbReference type="NCBI Taxonomy" id="231223"/>
    <lineage>
        <taxon>Eukaryota</taxon>
        <taxon>Metazoa</taxon>
        <taxon>Spiralia</taxon>
        <taxon>Lophotrochozoa</taxon>
        <taxon>Mollusca</taxon>
        <taxon>Gastropoda</taxon>
        <taxon>Heterobranchia</taxon>
        <taxon>Euthyneura</taxon>
        <taxon>Panpulmonata</taxon>
        <taxon>Sacoglossa</taxon>
        <taxon>Placobranchoidea</taxon>
        <taxon>Plakobranchidae</taxon>
        <taxon>Elysia</taxon>
    </lineage>
</organism>
<keyword evidence="3" id="KW-1185">Reference proteome</keyword>
<dbReference type="InterPro" id="IPR029526">
    <property type="entry name" value="PGBD"/>
</dbReference>